<name>A0A8X6NLY9_NEPPI</name>
<dbReference type="AlphaFoldDB" id="A0A8X6NLY9"/>
<keyword evidence="2" id="KW-1185">Reference proteome</keyword>
<protein>
    <submittedName>
        <fullName evidence="1">Uncharacterized protein</fullName>
    </submittedName>
</protein>
<comment type="caution">
    <text evidence="1">The sequence shown here is derived from an EMBL/GenBank/DDBJ whole genome shotgun (WGS) entry which is preliminary data.</text>
</comment>
<organism evidence="1 2">
    <name type="scientific">Nephila pilipes</name>
    <name type="common">Giant wood spider</name>
    <name type="synonym">Nephila maculata</name>
    <dbReference type="NCBI Taxonomy" id="299642"/>
    <lineage>
        <taxon>Eukaryota</taxon>
        <taxon>Metazoa</taxon>
        <taxon>Ecdysozoa</taxon>
        <taxon>Arthropoda</taxon>
        <taxon>Chelicerata</taxon>
        <taxon>Arachnida</taxon>
        <taxon>Araneae</taxon>
        <taxon>Araneomorphae</taxon>
        <taxon>Entelegynae</taxon>
        <taxon>Araneoidea</taxon>
        <taxon>Nephilidae</taxon>
        <taxon>Nephila</taxon>
    </lineage>
</organism>
<accession>A0A8X6NLY9</accession>
<evidence type="ECO:0000313" key="1">
    <source>
        <dbReference type="EMBL" id="GFT20164.1"/>
    </source>
</evidence>
<gene>
    <name evidence="1" type="ORF">NPIL_248291</name>
</gene>
<dbReference type="Proteomes" id="UP000887013">
    <property type="component" value="Unassembled WGS sequence"/>
</dbReference>
<reference evidence="1" key="1">
    <citation type="submission" date="2020-08" db="EMBL/GenBank/DDBJ databases">
        <title>Multicomponent nature underlies the extraordinary mechanical properties of spider dragline silk.</title>
        <authorList>
            <person name="Kono N."/>
            <person name="Nakamura H."/>
            <person name="Mori M."/>
            <person name="Yoshida Y."/>
            <person name="Ohtoshi R."/>
            <person name="Malay A.D."/>
            <person name="Moran D.A.P."/>
            <person name="Tomita M."/>
            <person name="Numata K."/>
            <person name="Arakawa K."/>
        </authorList>
    </citation>
    <scope>NUCLEOTIDE SEQUENCE</scope>
</reference>
<proteinExistence type="predicted"/>
<dbReference type="EMBL" id="BMAW01010734">
    <property type="protein sequence ID" value="GFT20164.1"/>
    <property type="molecule type" value="Genomic_DNA"/>
</dbReference>
<sequence length="152" mass="17697">MHIWRVNTASIRPSNIIRSGQFGDHGALFWRHRQLPCKAFRGQSCTPLFTPGLRQHQRSSTSGRFSGLLFSVTEDGRVRPYSNIRTRDMKPSQPMRWIYQHIVKWIFLSGLYAGPVKVLSSLKWKSEKLFYIDKVTMDSNSGDYSWVKTKFL</sequence>
<evidence type="ECO:0000313" key="2">
    <source>
        <dbReference type="Proteomes" id="UP000887013"/>
    </source>
</evidence>